<dbReference type="GO" id="GO:0005886">
    <property type="term" value="C:plasma membrane"/>
    <property type="evidence" value="ECO:0007669"/>
    <property type="project" value="UniProtKB-SubCell"/>
</dbReference>
<dbReference type="Gene3D" id="3.30.1330.60">
    <property type="entry name" value="OmpA-like domain"/>
    <property type="match status" value="1"/>
</dbReference>
<gene>
    <name evidence="11" type="ordered locus">DvMF_2210</name>
</gene>
<protein>
    <submittedName>
        <fullName evidence="11">OmpA/MotB domain protein</fullName>
    </submittedName>
</protein>
<evidence type="ECO:0000313" key="11">
    <source>
        <dbReference type="EMBL" id="ACL09153.1"/>
    </source>
</evidence>
<evidence type="ECO:0000256" key="5">
    <source>
        <dbReference type="ARBA" id="ARBA00022989"/>
    </source>
</evidence>
<keyword evidence="5 9" id="KW-1133">Transmembrane helix</keyword>
<keyword evidence="4 9" id="KW-0812">Transmembrane</keyword>
<feature type="domain" description="OmpA-like" evidence="10">
    <location>
        <begin position="113"/>
        <end position="243"/>
    </location>
</feature>
<dbReference type="EMBL" id="CP001197">
    <property type="protein sequence ID" value="ACL09153.1"/>
    <property type="molecule type" value="Genomic_DNA"/>
</dbReference>
<evidence type="ECO:0000256" key="9">
    <source>
        <dbReference type="SAM" id="Phobius"/>
    </source>
</evidence>
<comment type="similarity">
    <text evidence="2">Belongs to the MotB family.</text>
</comment>
<evidence type="ECO:0000256" key="7">
    <source>
        <dbReference type="PROSITE-ProRule" id="PRU00473"/>
    </source>
</evidence>
<dbReference type="STRING" id="883.DvMF_2210"/>
<keyword evidence="6 7" id="KW-0472">Membrane</keyword>
<organism evidence="11">
    <name type="scientific">Nitratidesulfovibrio vulgaris (strain DSM 19637 / Miyazaki F)</name>
    <name type="common">Desulfovibrio vulgaris</name>
    <dbReference type="NCBI Taxonomy" id="883"/>
    <lineage>
        <taxon>Bacteria</taxon>
        <taxon>Pseudomonadati</taxon>
        <taxon>Thermodesulfobacteriota</taxon>
        <taxon>Desulfovibrionia</taxon>
        <taxon>Desulfovibrionales</taxon>
        <taxon>Desulfovibrionaceae</taxon>
        <taxon>Nitratidesulfovibrio</taxon>
    </lineage>
</organism>
<dbReference type="PROSITE" id="PS51123">
    <property type="entry name" value="OMPA_2"/>
    <property type="match status" value="1"/>
</dbReference>
<dbReference type="Pfam" id="PF00691">
    <property type="entry name" value="OmpA"/>
    <property type="match status" value="1"/>
</dbReference>
<dbReference type="KEGG" id="dvm:DvMF_2210"/>
<accession>B8DQN4</accession>
<dbReference type="Pfam" id="PF13677">
    <property type="entry name" value="MotB_plug"/>
    <property type="match status" value="1"/>
</dbReference>
<dbReference type="OrthoDB" id="5469916at2"/>
<dbReference type="InterPro" id="IPR006665">
    <property type="entry name" value="OmpA-like"/>
</dbReference>
<evidence type="ECO:0000256" key="6">
    <source>
        <dbReference type="ARBA" id="ARBA00023136"/>
    </source>
</evidence>
<evidence type="ECO:0000259" key="10">
    <source>
        <dbReference type="PROSITE" id="PS51123"/>
    </source>
</evidence>
<sequence length="307" mass="33690">MARNRRKPQPAGITQPPWLITYSDLMTLLLTFFVLLVAISVIDERRRVMAVGSVAGSFGQEQGTATLREPADGRPVPGIVPMGDAPPRGRDLTPLRDMLWEDAERDINYQENGYIQIFSINDEVLFRTGATELTERGAALLARIAPVLRGVEHPVLVAGHASPARDEEGILFRLRGDEKTLPTPWRLSLGRATAVYRRLADLGVPRGRMLIEAHGDTRPRFDNLTPEGRRANRRVDIVLDRRNAEWARRMESLKEGAPVRETFQYKGFRFDFAMPGGAGAGADSGSSSGQNPGQNPGPDSGRSGGGN</sequence>
<dbReference type="InterPro" id="IPR036737">
    <property type="entry name" value="OmpA-like_sf"/>
</dbReference>
<dbReference type="PANTHER" id="PTHR30329">
    <property type="entry name" value="STATOR ELEMENT OF FLAGELLAR MOTOR COMPLEX"/>
    <property type="match status" value="1"/>
</dbReference>
<dbReference type="HOGENOM" id="CLU_016890_0_3_7"/>
<dbReference type="PANTHER" id="PTHR30329:SF20">
    <property type="entry name" value="EXPORTED PROTEIN"/>
    <property type="match status" value="1"/>
</dbReference>
<comment type="subcellular location">
    <subcellularLocation>
        <location evidence="1">Cell membrane</location>
        <topology evidence="1">Single-pass membrane protein</topology>
    </subcellularLocation>
</comment>
<proteinExistence type="inferred from homology"/>
<dbReference type="InterPro" id="IPR025713">
    <property type="entry name" value="MotB-like_N_dom"/>
</dbReference>
<name>B8DQN4_NITV9</name>
<evidence type="ECO:0000256" key="1">
    <source>
        <dbReference type="ARBA" id="ARBA00004162"/>
    </source>
</evidence>
<evidence type="ECO:0000256" key="4">
    <source>
        <dbReference type="ARBA" id="ARBA00022692"/>
    </source>
</evidence>
<reference evidence="11" key="1">
    <citation type="submission" date="2008-10" db="EMBL/GenBank/DDBJ databases">
        <title>Complete sequence of Desulfovibrio vulgaris str. 'Miyazaki F'.</title>
        <authorList>
            <person name="Lucas S."/>
            <person name="Copeland A."/>
            <person name="Lapidus A."/>
            <person name="Glavina del Rio T."/>
            <person name="Dalin E."/>
            <person name="Tice H."/>
            <person name="Bruce D."/>
            <person name="Goodwin L."/>
            <person name="Pitluck S."/>
            <person name="Sims D."/>
            <person name="Brettin T."/>
            <person name="Detter J.C."/>
            <person name="Han C."/>
            <person name="Larimer F."/>
            <person name="Land M."/>
            <person name="Hauser L."/>
            <person name="Kyrpides N."/>
            <person name="Mikhailova N."/>
            <person name="Hazen T.C."/>
            <person name="Richardson P."/>
        </authorList>
    </citation>
    <scope>NUCLEOTIDE SEQUENCE</scope>
    <source>
        <strain evidence="11">Miyazaki F</strain>
    </source>
</reference>
<dbReference type="InterPro" id="IPR050330">
    <property type="entry name" value="Bact_OuterMem_StrucFunc"/>
</dbReference>
<feature type="compositionally biased region" description="Low complexity" evidence="8">
    <location>
        <begin position="283"/>
        <end position="301"/>
    </location>
</feature>
<dbReference type="SUPFAM" id="SSF103088">
    <property type="entry name" value="OmpA-like"/>
    <property type="match status" value="1"/>
</dbReference>
<evidence type="ECO:0000256" key="3">
    <source>
        <dbReference type="ARBA" id="ARBA00022475"/>
    </source>
</evidence>
<dbReference type="CDD" id="cd07185">
    <property type="entry name" value="OmpA_C-like"/>
    <property type="match status" value="1"/>
</dbReference>
<feature type="region of interest" description="Disordered" evidence="8">
    <location>
        <begin position="274"/>
        <end position="307"/>
    </location>
</feature>
<dbReference type="eggNOG" id="COG1360">
    <property type="taxonomic scope" value="Bacteria"/>
</dbReference>
<evidence type="ECO:0000256" key="2">
    <source>
        <dbReference type="ARBA" id="ARBA00008914"/>
    </source>
</evidence>
<evidence type="ECO:0000256" key="8">
    <source>
        <dbReference type="SAM" id="MobiDB-lite"/>
    </source>
</evidence>
<feature type="region of interest" description="Disordered" evidence="8">
    <location>
        <begin position="62"/>
        <end position="87"/>
    </location>
</feature>
<feature type="transmembrane region" description="Helical" evidence="9">
    <location>
        <begin position="20"/>
        <end position="42"/>
    </location>
</feature>
<dbReference type="AlphaFoldDB" id="B8DQN4"/>
<keyword evidence="3" id="KW-1003">Cell membrane</keyword>